<proteinExistence type="predicted"/>
<dbReference type="EMBL" id="LK996017">
    <property type="protein sequence ID" value="CDW99901.1"/>
    <property type="molecule type" value="Genomic_DNA"/>
</dbReference>
<protein>
    <submittedName>
        <fullName evidence="1">Uncharacterized protein</fullName>
    </submittedName>
</protein>
<sequence>MHLCGLFPKMLKSLLTEEQGESHQERNDIWDRFILRRLKHVWLN</sequence>
<name>A0A098AWA4_DESHA</name>
<evidence type="ECO:0000313" key="1">
    <source>
        <dbReference type="EMBL" id="CDW99901.1"/>
    </source>
</evidence>
<accession>A0A098AWA4</accession>
<gene>
    <name evidence="1" type="ORF">DPCES_0014</name>
</gene>
<dbReference type="PATRIC" id="fig|49338.4.peg.16"/>
<dbReference type="AlphaFoldDB" id="A0A098AWA4"/>
<reference evidence="1" key="1">
    <citation type="submission" date="2014-07" db="EMBL/GenBank/DDBJ databases">
        <authorList>
            <person name="Hornung V.Bastian."/>
        </authorList>
    </citation>
    <scope>NUCLEOTIDE SEQUENCE</scope>
    <source>
        <strain evidence="1">PCE-S</strain>
    </source>
</reference>
<organism evidence="1">
    <name type="scientific">Desulfitobacterium hafniense</name>
    <name type="common">Desulfitobacterium frappieri</name>
    <dbReference type="NCBI Taxonomy" id="49338"/>
    <lineage>
        <taxon>Bacteria</taxon>
        <taxon>Bacillati</taxon>
        <taxon>Bacillota</taxon>
        <taxon>Clostridia</taxon>
        <taxon>Eubacteriales</taxon>
        <taxon>Desulfitobacteriaceae</taxon>
        <taxon>Desulfitobacterium</taxon>
    </lineage>
</organism>